<dbReference type="RefSeq" id="WP_323378391.1">
    <property type="nucleotide sequence ID" value="NZ_WEGJ01000023.1"/>
</dbReference>
<reference evidence="2 3" key="1">
    <citation type="submission" date="2019-10" db="EMBL/GenBank/DDBJ databases">
        <title>Streptomyces smaragdinus sp. nov. and Streptomyces fabii sp. nov., isolated from the gut of fungus growing-termite Macrotermes natalensis.</title>
        <authorList>
            <person name="Schwitalla J."/>
            <person name="Benndorf R."/>
            <person name="Martin K."/>
            <person name="De Beer W."/>
            <person name="Kaster A.-K."/>
            <person name="Vollmers J."/>
            <person name="Poulsen M."/>
            <person name="Beemelmanns C."/>
        </authorList>
    </citation>
    <scope>NUCLEOTIDE SEQUENCE [LARGE SCALE GENOMIC DNA]</scope>
    <source>
        <strain evidence="2 3">RB5</strain>
    </source>
</reference>
<keyword evidence="1" id="KW-0732">Signal</keyword>
<protein>
    <recommendedName>
        <fullName evidence="4">Lipoprotein</fullName>
    </recommendedName>
</protein>
<feature type="signal peptide" evidence="1">
    <location>
        <begin position="1"/>
        <end position="24"/>
    </location>
</feature>
<evidence type="ECO:0000313" key="2">
    <source>
        <dbReference type="EMBL" id="MQY14676.1"/>
    </source>
</evidence>
<feature type="chain" id="PRO_5038687899" description="Lipoprotein" evidence="1">
    <location>
        <begin position="25"/>
        <end position="154"/>
    </location>
</feature>
<comment type="caution">
    <text evidence="2">The sequence shown here is derived from an EMBL/GenBank/DDBJ whole genome shotgun (WGS) entry which is preliminary data.</text>
</comment>
<dbReference type="EMBL" id="WEGJ01000023">
    <property type="protein sequence ID" value="MQY14676.1"/>
    <property type="molecule type" value="Genomic_DNA"/>
</dbReference>
<evidence type="ECO:0008006" key="4">
    <source>
        <dbReference type="Google" id="ProtNLM"/>
    </source>
</evidence>
<evidence type="ECO:0000313" key="3">
    <source>
        <dbReference type="Proteomes" id="UP000466345"/>
    </source>
</evidence>
<keyword evidence="3" id="KW-1185">Reference proteome</keyword>
<proteinExistence type="predicted"/>
<sequence>MRHPRGPGPTVLALLLALTAGCTAAKERPLTPDDTVRAATRLLVDRCLTERGLTPPRPGEHRADSPEARRVTDAYFGTGRAELSLTLPGGYTVSQHTDGCLAAAQRRLYGDQGRWFRASTSVNNLKAKASPGDRAAYRELRKRALVRAAEILGR</sequence>
<organism evidence="2 3">
    <name type="scientific">Streptomyces smaragdinus</name>
    <dbReference type="NCBI Taxonomy" id="2585196"/>
    <lineage>
        <taxon>Bacteria</taxon>
        <taxon>Bacillati</taxon>
        <taxon>Actinomycetota</taxon>
        <taxon>Actinomycetes</taxon>
        <taxon>Kitasatosporales</taxon>
        <taxon>Streptomycetaceae</taxon>
        <taxon>Streptomyces</taxon>
    </lineage>
</organism>
<accession>A0A7K0CMH7</accession>
<dbReference type="AlphaFoldDB" id="A0A7K0CMH7"/>
<evidence type="ECO:0000256" key="1">
    <source>
        <dbReference type="SAM" id="SignalP"/>
    </source>
</evidence>
<dbReference type="PROSITE" id="PS51257">
    <property type="entry name" value="PROKAR_LIPOPROTEIN"/>
    <property type="match status" value="1"/>
</dbReference>
<name>A0A7K0CMH7_9ACTN</name>
<dbReference type="Proteomes" id="UP000466345">
    <property type="component" value="Unassembled WGS sequence"/>
</dbReference>
<gene>
    <name evidence="2" type="ORF">SRB5_48520</name>
</gene>